<dbReference type="GO" id="GO:0005634">
    <property type="term" value="C:nucleus"/>
    <property type="evidence" value="ECO:0007669"/>
    <property type="project" value="TreeGrafter"/>
</dbReference>
<dbReference type="InterPro" id="IPR045250">
    <property type="entry name" value="p23-like"/>
</dbReference>
<comment type="similarity">
    <text evidence="1">Belongs to the p23/wos2 family.</text>
</comment>
<feature type="domain" description="CS" evidence="3">
    <location>
        <begin position="90"/>
        <end position="176"/>
    </location>
</feature>
<dbReference type="GO" id="GO:0051879">
    <property type="term" value="F:Hsp90 protein binding"/>
    <property type="evidence" value="ECO:0007669"/>
    <property type="project" value="InterPro"/>
</dbReference>
<evidence type="ECO:0000313" key="5">
    <source>
        <dbReference type="Proteomes" id="UP000887116"/>
    </source>
</evidence>
<dbReference type="GO" id="GO:0006457">
    <property type="term" value="P:protein folding"/>
    <property type="evidence" value="ECO:0007669"/>
    <property type="project" value="TreeGrafter"/>
</dbReference>
<feature type="compositionally biased region" description="Acidic residues" evidence="2">
    <location>
        <begin position="214"/>
        <end position="231"/>
    </location>
</feature>
<feature type="region of interest" description="Disordered" evidence="2">
    <location>
        <begin position="212"/>
        <end position="231"/>
    </location>
</feature>
<dbReference type="PANTHER" id="PTHR22932">
    <property type="entry name" value="TELOMERASE-BINDING PROTEIN P23 HSP90 CO-CHAPERONE"/>
    <property type="match status" value="1"/>
</dbReference>
<sequence length="251" mass="29783">MLHSNANTWENQGFVLPPLCSELDLLIAIVAGELEPLIIAHSYIVMQILGKSSMRRNDFEHEYIFPKRCCDYLRWFVALCKMAIRRNIVKKKPKISWWDSSKYVYILVKLKDVQIYELNVQDNLFTFKTSHKGSDYFIEEEFYSLIFSKNFDIKNEFEGLRLILEKQENVRWPHLTKQNVKVPYIKYDLDHIDDSDCEDSFQESIPTKRSPIVDEAEEIGIDDPSDEDSDDDYLMPWQNIAKFKDTFNWLE</sequence>
<dbReference type="GO" id="GO:0051087">
    <property type="term" value="F:protein-folding chaperone binding"/>
    <property type="evidence" value="ECO:0007669"/>
    <property type="project" value="TreeGrafter"/>
</dbReference>
<dbReference type="EMBL" id="BMAO01020742">
    <property type="protein sequence ID" value="GFQ69530.1"/>
    <property type="molecule type" value="Genomic_DNA"/>
</dbReference>
<keyword evidence="5" id="KW-1185">Reference proteome</keyword>
<organism evidence="4 5">
    <name type="scientific">Trichonephila clavata</name>
    <name type="common">Joro spider</name>
    <name type="synonym">Nephila clavata</name>
    <dbReference type="NCBI Taxonomy" id="2740835"/>
    <lineage>
        <taxon>Eukaryota</taxon>
        <taxon>Metazoa</taxon>
        <taxon>Ecdysozoa</taxon>
        <taxon>Arthropoda</taxon>
        <taxon>Chelicerata</taxon>
        <taxon>Arachnida</taxon>
        <taxon>Araneae</taxon>
        <taxon>Araneomorphae</taxon>
        <taxon>Entelegynae</taxon>
        <taxon>Araneoidea</taxon>
        <taxon>Nephilidae</taxon>
        <taxon>Trichonephila</taxon>
    </lineage>
</organism>
<evidence type="ECO:0000259" key="3">
    <source>
        <dbReference type="PROSITE" id="PS51203"/>
    </source>
</evidence>
<reference evidence="4" key="1">
    <citation type="submission" date="2020-07" db="EMBL/GenBank/DDBJ databases">
        <title>Multicomponent nature underlies the extraordinary mechanical properties of spider dragline silk.</title>
        <authorList>
            <person name="Kono N."/>
            <person name="Nakamura H."/>
            <person name="Mori M."/>
            <person name="Yoshida Y."/>
            <person name="Ohtoshi R."/>
            <person name="Malay A.D."/>
            <person name="Moran D.A.P."/>
            <person name="Tomita M."/>
            <person name="Numata K."/>
            <person name="Arakawa K."/>
        </authorList>
    </citation>
    <scope>NUCLEOTIDE SEQUENCE</scope>
</reference>
<evidence type="ECO:0000256" key="1">
    <source>
        <dbReference type="ARBA" id="ARBA00025733"/>
    </source>
</evidence>
<dbReference type="OrthoDB" id="1564555at2759"/>
<dbReference type="Proteomes" id="UP000887116">
    <property type="component" value="Unassembled WGS sequence"/>
</dbReference>
<dbReference type="InterPro" id="IPR008978">
    <property type="entry name" value="HSP20-like_chaperone"/>
</dbReference>
<accession>A0A8X6K9N8</accession>
<dbReference type="AlphaFoldDB" id="A0A8X6K9N8"/>
<dbReference type="PROSITE" id="PS51203">
    <property type="entry name" value="CS"/>
    <property type="match status" value="1"/>
</dbReference>
<proteinExistence type="inferred from homology"/>
<name>A0A8X6K9N8_TRICU</name>
<evidence type="ECO:0000256" key="2">
    <source>
        <dbReference type="SAM" id="MobiDB-lite"/>
    </source>
</evidence>
<dbReference type="Gene3D" id="2.60.40.790">
    <property type="match status" value="1"/>
</dbReference>
<evidence type="ECO:0000313" key="4">
    <source>
        <dbReference type="EMBL" id="GFQ69530.1"/>
    </source>
</evidence>
<comment type="caution">
    <text evidence="4">The sequence shown here is derived from an EMBL/GenBank/DDBJ whole genome shotgun (WGS) entry which is preliminary data.</text>
</comment>
<gene>
    <name evidence="4" type="primary">POLX_1275</name>
    <name evidence="4" type="ORF">TNCT_568141</name>
</gene>
<dbReference type="GO" id="GO:0051131">
    <property type="term" value="P:chaperone-mediated protein complex assembly"/>
    <property type="evidence" value="ECO:0007669"/>
    <property type="project" value="TreeGrafter"/>
</dbReference>
<dbReference type="InterPro" id="IPR007052">
    <property type="entry name" value="CS_dom"/>
</dbReference>
<protein>
    <submittedName>
        <fullName evidence="4">Retrovirus-related Pol polyprotein from transposon TNT 1-94</fullName>
    </submittedName>
</protein>
<dbReference type="SUPFAM" id="SSF49764">
    <property type="entry name" value="HSP20-like chaperones"/>
    <property type="match status" value="1"/>
</dbReference>
<dbReference type="PANTHER" id="PTHR22932:SF1">
    <property type="entry name" value="CO-CHAPERONE PROTEIN DAF-41"/>
    <property type="match status" value="1"/>
</dbReference>
<dbReference type="GO" id="GO:0005829">
    <property type="term" value="C:cytosol"/>
    <property type="evidence" value="ECO:0007669"/>
    <property type="project" value="TreeGrafter"/>
</dbReference>